<name>A0A1A9ZPR8_GLOPL</name>
<proteinExistence type="predicted"/>
<accession>A0A1A9ZPR8</accession>
<dbReference type="Proteomes" id="UP000092445">
    <property type="component" value="Unassembled WGS sequence"/>
</dbReference>
<dbReference type="AlphaFoldDB" id="A0A1A9ZPR8"/>
<evidence type="ECO:0000313" key="1">
    <source>
        <dbReference type="EnsemblMetazoa" id="GPAI021219-PA"/>
    </source>
</evidence>
<protein>
    <submittedName>
        <fullName evidence="1">Uncharacterized protein</fullName>
    </submittedName>
</protein>
<organism evidence="1 2">
    <name type="scientific">Glossina pallidipes</name>
    <name type="common">Tsetse fly</name>
    <dbReference type="NCBI Taxonomy" id="7398"/>
    <lineage>
        <taxon>Eukaryota</taxon>
        <taxon>Metazoa</taxon>
        <taxon>Ecdysozoa</taxon>
        <taxon>Arthropoda</taxon>
        <taxon>Hexapoda</taxon>
        <taxon>Insecta</taxon>
        <taxon>Pterygota</taxon>
        <taxon>Neoptera</taxon>
        <taxon>Endopterygota</taxon>
        <taxon>Diptera</taxon>
        <taxon>Brachycera</taxon>
        <taxon>Muscomorpha</taxon>
        <taxon>Hippoboscoidea</taxon>
        <taxon>Glossinidae</taxon>
        <taxon>Glossina</taxon>
    </lineage>
</organism>
<dbReference type="EnsemblMetazoa" id="GPAI021219-RA">
    <property type="protein sequence ID" value="GPAI021219-PA"/>
    <property type="gene ID" value="GPAI021219"/>
</dbReference>
<evidence type="ECO:0000313" key="2">
    <source>
        <dbReference type="Proteomes" id="UP000092445"/>
    </source>
</evidence>
<sequence>MLIRYSQHRTDLPKRTRAFVCLHSLSTIPISLTPYLTLLMTIKTDFVFFTQVDFDGNCHCELTLLSKVVISSHEMCDETIDKPRKSAMKPLKTAQLLSKYGFEFD</sequence>
<reference evidence="2" key="1">
    <citation type="submission" date="2014-03" db="EMBL/GenBank/DDBJ databases">
        <authorList>
            <person name="Aksoy S."/>
            <person name="Warren W."/>
            <person name="Wilson R.K."/>
        </authorList>
    </citation>
    <scope>NUCLEOTIDE SEQUENCE [LARGE SCALE GENOMIC DNA]</scope>
    <source>
        <strain evidence="2">IAEA</strain>
    </source>
</reference>
<reference evidence="1" key="2">
    <citation type="submission" date="2020-05" db="UniProtKB">
        <authorList>
            <consortium name="EnsemblMetazoa"/>
        </authorList>
    </citation>
    <scope>IDENTIFICATION</scope>
    <source>
        <strain evidence="1">IAEA</strain>
    </source>
</reference>
<keyword evidence="2" id="KW-1185">Reference proteome</keyword>
<dbReference type="VEuPathDB" id="VectorBase:GPAI021219"/>